<keyword evidence="3" id="KW-1185">Reference proteome</keyword>
<reference evidence="2 3" key="1">
    <citation type="journal article" date="2022" name="Allergy">
        <title>Genome assembly and annotation of Periplaneta americana reveal a comprehensive cockroach allergen profile.</title>
        <authorList>
            <person name="Wang L."/>
            <person name="Xiong Q."/>
            <person name="Saelim N."/>
            <person name="Wang L."/>
            <person name="Nong W."/>
            <person name="Wan A.T."/>
            <person name="Shi M."/>
            <person name="Liu X."/>
            <person name="Cao Q."/>
            <person name="Hui J.H.L."/>
            <person name="Sookrung N."/>
            <person name="Leung T.F."/>
            <person name="Tungtrongchitr A."/>
            <person name="Tsui S.K.W."/>
        </authorList>
    </citation>
    <scope>NUCLEOTIDE SEQUENCE [LARGE SCALE GENOMIC DNA]</scope>
    <source>
        <strain evidence="2">PWHHKU_190912</strain>
    </source>
</reference>
<protein>
    <submittedName>
        <fullName evidence="2">Uncharacterized protein</fullName>
    </submittedName>
</protein>
<accession>A0ABQ8TGC8</accession>
<name>A0ABQ8TGC8_PERAM</name>
<evidence type="ECO:0000256" key="1">
    <source>
        <dbReference type="SAM" id="MobiDB-lite"/>
    </source>
</evidence>
<evidence type="ECO:0000313" key="3">
    <source>
        <dbReference type="Proteomes" id="UP001148838"/>
    </source>
</evidence>
<dbReference type="Proteomes" id="UP001148838">
    <property type="component" value="Unassembled WGS sequence"/>
</dbReference>
<sequence length="123" mass="13923">MVEGDEDGLSLANESVGDVYKSRNGTEVMLQMIPNEKNREMTRVLETKIVPEDICLQLTQAMREERMTRSLPQKIELSLENVPGTSSGESARKESQCKECRPKKDCQKCDKCKAFLCQDHANI</sequence>
<comment type="caution">
    <text evidence="2">The sequence shown here is derived from an EMBL/GenBank/DDBJ whole genome shotgun (WGS) entry which is preliminary data.</text>
</comment>
<dbReference type="EMBL" id="JAJSOF020000011">
    <property type="protein sequence ID" value="KAJ4444750.1"/>
    <property type="molecule type" value="Genomic_DNA"/>
</dbReference>
<feature type="region of interest" description="Disordered" evidence="1">
    <location>
        <begin position="69"/>
        <end position="94"/>
    </location>
</feature>
<proteinExistence type="predicted"/>
<organism evidence="2 3">
    <name type="scientific">Periplaneta americana</name>
    <name type="common">American cockroach</name>
    <name type="synonym">Blatta americana</name>
    <dbReference type="NCBI Taxonomy" id="6978"/>
    <lineage>
        <taxon>Eukaryota</taxon>
        <taxon>Metazoa</taxon>
        <taxon>Ecdysozoa</taxon>
        <taxon>Arthropoda</taxon>
        <taxon>Hexapoda</taxon>
        <taxon>Insecta</taxon>
        <taxon>Pterygota</taxon>
        <taxon>Neoptera</taxon>
        <taxon>Polyneoptera</taxon>
        <taxon>Dictyoptera</taxon>
        <taxon>Blattodea</taxon>
        <taxon>Blattoidea</taxon>
        <taxon>Blattidae</taxon>
        <taxon>Blattinae</taxon>
        <taxon>Periplaneta</taxon>
    </lineage>
</organism>
<evidence type="ECO:0000313" key="2">
    <source>
        <dbReference type="EMBL" id="KAJ4444750.1"/>
    </source>
</evidence>
<gene>
    <name evidence="2" type="ORF">ANN_06547</name>
</gene>